<sequence length="79" mass="8552">MPFRRSKRPLGHPARTVPPFPPGPAQANASAEGGGSDSSWRQHNIEIPPHPAPSEESWYDGVPPTPPPGRPCQHTFDLP</sequence>
<feature type="non-terminal residue" evidence="2">
    <location>
        <position position="79"/>
    </location>
</feature>
<protein>
    <submittedName>
        <fullName evidence="2">Uncharacterized protein</fullName>
    </submittedName>
</protein>
<reference evidence="2" key="1">
    <citation type="submission" date="2021-10" db="EMBL/GenBank/DDBJ databases">
        <authorList>
            <person name="Piombo E."/>
        </authorList>
    </citation>
    <scope>NUCLEOTIDE SEQUENCE</scope>
</reference>
<feature type="region of interest" description="Disordered" evidence="1">
    <location>
        <begin position="1"/>
        <end position="79"/>
    </location>
</feature>
<gene>
    <name evidence="2" type="ORF">CRHIZ90672A_00013497</name>
</gene>
<proteinExistence type="predicted"/>
<evidence type="ECO:0000313" key="3">
    <source>
        <dbReference type="Proteomes" id="UP000696573"/>
    </source>
</evidence>
<dbReference type="Proteomes" id="UP000696573">
    <property type="component" value="Unassembled WGS sequence"/>
</dbReference>
<dbReference type="AlphaFoldDB" id="A0A9N9V4Q5"/>
<feature type="compositionally biased region" description="Basic residues" evidence="1">
    <location>
        <begin position="1"/>
        <end position="10"/>
    </location>
</feature>
<evidence type="ECO:0000313" key="2">
    <source>
        <dbReference type="EMBL" id="CAH0016062.1"/>
    </source>
</evidence>
<comment type="caution">
    <text evidence="2">The sequence shown here is derived from an EMBL/GenBank/DDBJ whole genome shotgun (WGS) entry which is preliminary data.</text>
</comment>
<accession>A0A9N9V4Q5</accession>
<name>A0A9N9V4Q5_9HYPO</name>
<evidence type="ECO:0000256" key="1">
    <source>
        <dbReference type="SAM" id="MobiDB-lite"/>
    </source>
</evidence>
<keyword evidence="3" id="KW-1185">Reference proteome</keyword>
<dbReference type="EMBL" id="CABFNQ020000459">
    <property type="protein sequence ID" value="CAH0016062.1"/>
    <property type="molecule type" value="Genomic_DNA"/>
</dbReference>
<organism evidence="2 3">
    <name type="scientific">Clonostachys rhizophaga</name>
    <dbReference type="NCBI Taxonomy" id="160324"/>
    <lineage>
        <taxon>Eukaryota</taxon>
        <taxon>Fungi</taxon>
        <taxon>Dikarya</taxon>
        <taxon>Ascomycota</taxon>
        <taxon>Pezizomycotina</taxon>
        <taxon>Sordariomycetes</taxon>
        <taxon>Hypocreomycetidae</taxon>
        <taxon>Hypocreales</taxon>
        <taxon>Bionectriaceae</taxon>
        <taxon>Clonostachys</taxon>
    </lineage>
</organism>